<dbReference type="InterPro" id="IPR003661">
    <property type="entry name" value="HisK_dim/P_dom"/>
</dbReference>
<dbReference type="EC" id="2.7.13.3" evidence="2"/>
<dbReference type="SUPFAM" id="SSF55785">
    <property type="entry name" value="PYP-like sensor domain (PAS domain)"/>
    <property type="match status" value="2"/>
</dbReference>
<dbReference type="Pfam" id="PF02518">
    <property type="entry name" value="HATPase_c"/>
    <property type="match status" value="1"/>
</dbReference>
<evidence type="ECO:0000259" key="9">
    <source>
        <dbReference type="PROSITE" id="PS50109"/>
    </source>
</evidence>
<dbReference type="Pfam" id="PF00512">
    <property type="entry name" value="HisKA"/>
    <property type="match status" value="1"/>
</dbReference>
<dbReference type="SUPFAM" id="SSF47384">
    <property type="entry name" value="Homodimeric domain of signal transducing histidine kinase"/>
    <property type="match status" value="1"/>
</dbReference>
<dbReference type="InterPro" id="IPR036097">
    <property type="entry name" value="HisK_dim/P_sf"/>
</dbReference>
<keyword evidence="3" id="KW-0597">Phosphoprotein</keyword>
<gene>
    <name evidence="11" type="ORF">SAMN00017405_2327</name>
</gene>
<dbReference type="InterPro" id="IPR005467">
    <property type="entry name" value="His_kinase_dom"/>
</dbReference>
<accession>A0A1W1VTL8</accession>
<dbReference type="SMART" id="SM00091">
    <property type="entry name" value="PAS"/>
    <property type="match status" value="2"/>
</dbReference>
<dbReference type="STRING" id="656914.SAMN00017405_2327"/>
<comment type="catalytic activity">
    <reaction evidence="1">
        <text>ATP + protein L-histidine = ADP + protein N-phospho-L-histidine.</text>
        <dbReference type="EC" id="2.7.13.3"/>
    </reaction>
</comment>
<dbReference type="SUPFAM" id="SSF55874">
    <property type="entry name" value="ATPase domain of HSP90 chaperone/DNA topoisomerase II/histidine kinase"/>
    <property type="match status" value="1"/>
</dbReference>
<proteinExistence type="predicted"/>
<dbReference type="SMART" id="SM00388">
    <property type="entry name" value="HisKA"/>
    <property type="match status" value="1"/>
</dbReference>
<dbReference type="InterPro" id="IPR013655">
    <property type="entry name" value="PAS_fold_3"/>
</dbReference>
<dbReference type="SMART" id="SM00086">
    <property type="entry name" value="PAC"/>
    <property type="match status" value="2"/>
</dbReference>
<dbReference type="AlphaFoldDB" id="A0A1W1VTL8"/>
<dbReference type="CDD" id="cd00075">
    <property type="entry name" value="HATPase"/>
    <property type="match status" value="1"/>
</dbReference>
<evidence type="ECO:0000259" key="10">
    <source>
        <dbReference type="PROSITE" id="PS50112"/>
    </source>
</evidence>
<sequence>MKQENIFENHIFGTTLNQLNHHSNNTFNNIYEILPRMLIDFIENQPQPVIMGYPSGKIVYCTDNFCEMLGYSKKELEGLRWDVHLTPPEWYLQDLKKLKDLDTNQKTVKYKKELFHKNGNRVTVEVNSNILKIAEDQSLYYCFLNNITKQEELENDLKSRRKLLDEILKSCTKEVFNANRQIELEVTKNKRLLIDFERFVNLSPDIFCAIDREGYLKQVNNTVEKVLGYKKEDVINKNVRQVLHEQDLDVTMQKLQMATTDLEYNYNIVNRFYCKDGTYKWIEWRGIYIASEGLHYYVGRDITERKRVENEMIRMEQLNLVGQIAAGLGHEVRNPLTTIRGFLQIMGKKAVVNEYKDYFKLMIDELDRANDIITEFLSIAKNNIRKREKGNLNQVIRALEPLIKADAIRQDKYIETDLKEIPDLLLDQKEMRQLILNLVRNGLEALPDGGIVSIKTNQSPKGVQLFIKDDGIGIPEEILNKLGTPFFTTKKNGTGLGLATCYSIAKAHDATIHIDTSEKGTTFNIIFKIIN</sequence>
<feature type="domain" description="PAS" evidence="10">
    <location>
        <begin position="196"/>
        <end position="262"/>
    </location>
</feature>
<name>A0A1W1VTL8_DESTI</name>
<evidence type="ECO:0000256" key="6">
    <source>
        <dbReference type="ARBA" id="ARBA00022777"/>
    </source>
</evidence>
<keyword evidence="7" id="KW-0067">ATP-binding</keyword>
<evidence type="ECO:0000256" key="2">
    <source>
        <dbReference type="ARBA" id="ARBA00012438"/>
    </source>
</evidence>
<keyword evidence="6" id="KW-0418">Kinase</keyword>
<evidence type="ECO:0000256" key="1">
    <source>
        <dbReference type="ARBA" id="ARBA00000085"/>
    </source>
</evidence>
<dbReference type="Gene3D" id="3.30.450.20">
    <property type="entry name" value="PAS domain"/>
    <property type="match status" value="2"/>
</dbReference>
<evidence type="ECO:0000313" key="11">
    <source>
        <dbReference type="EMBL" id="SMB96580.1"/>
    </source>
</evidence>
<dbReference type="Gene3D" id="1.10.287.130">
    <property type="match status" value="1"/>
</dbReference>
<evidence type="ECO:0000256" key="8">
    <source>
        <dbReference type="ARBA" id="ARBA00023012"/>
    </source>
</evidence>
<dbReference type="PROSITE" id="PS50109">
    <property type="entry name" value="HIS_KIN"/>
    <property type="match status" value="1"/>
</dbReference>
<dbReference type="GO" id="GO:0005524">
    <property type="term" value="F:ATP binding"/>
    <property type="evidence" value="ECO:0007669"/>
    <property type="project" value="UniProtKB-KW"/>
</dbReference>
<dbReference type="RefSeq" id="WP_084054439.1">
    <property type="nucleotide sequence ID" value="NZ_FWWT01000024.1"/>
</dbReference>
<dbReference type="Proteomes" id="UP000192731">
    <property type="component" value="Unassembled WGS sequence"/>
</dbReference>
<dbReference type="PROSITE" id="PS50112">
    <property type="entry name" value="PAS"/>
    <property type="match status" value="2"/>
</dbReference>
<dbReference type="InterPro" id="IPR035965">
    <property type="entry name" value="PAS-like_dom_sf"/>
</dbReference>
<evidence type="ECO:0000256" key="3">
    <source>
        <dbReference type="ARBA" id="ARBA00022553"/>
    </source>
</evidence>
<keyword evidence="8" id="KW-0902">Two-component regulatory system</keyword>
<dbReference type="CDD" id="cd00082">
    <property type="entry name" value="HisKA"/>
    <property type="match status" value="1"/>
</dbReference>
<reference evidence="11 12" key="1">
    <citation type="submission" date="2017-04" db="EMBL/GenBank/DDBJ databases">
        <authorList>
            <person name="Afonso C.L."/>
            <person name="Miller P.J."/>
            <person name="Scott M.A."/>
            <person name="Spackman E."/>
            <person name="Goraichik I."/>
            <person name="Dimitrov K.M."/>
            <person name="Suarez D.L."/>
            <person name="Swayne D.E."/>
        </authorList>
    </citation>
    <scope>NUCLEOTIDE SEQUENCE [LARGE SCALE GENOMIC DNA]</scope>
    <source>
        <strain evidence="11 12">DSM 11270</strain>
    </source>
</reference>
<dbReference type="InterPro" id="IPR001610">
    <property type="entry name" value="PAC"/>
</dbReference>
<dbReference type="Pfam" id="PF08447">
    <property type="entry name" value="PAS_3"/>
    <property type="match status" value="1"/>
</dbReference>
<dbReference type="Gene3D" id="3.30.565.10">
    <property type="entry name" value="Histidine kinase-like ATPase, C-terminal domain"/>
    <property type="match status" value="1"/>
</dbReference>
<organism evidence="11 12">
    <name type="scientific">Desulfonispora thiosulfatigenes DSM 11270</name>
    <dbReference type="NCBI Taxonomy" id="656914"/>
    <lineage>
        <taxon>Bacteria</taxon>
        <taxon>Bacillati</taxon>
        <taxon>Bacillota</taxon>
        <taxon>Clostridia</taxon>
        <taxon>Eubacteriales</taxon>
        <taxon>Peptococcaceae</taxon>
        <taxon>Desulfonispora</taxon>
    </lineage>
</organism>
<dbReference type="PANTHER" id="PTHR43065">
    <property type="entry name" value="SENSOR HISTIDINE KINASE"/>
    <property type="match status" value="1"/>
</dbReference>
<evidence type="ECO:0000256" key="4">
    <source>
        <dbReference type="ARBA" id="ARBA00022679"/>
    </source>
</evidence>
<dbReference type="OrthoDB" id="505470at2"/>
<dbReference type="NCBIfam" id="TIGR00229">
    <property type="entry name" value="sensory_box"/>
    <property type="match status" value="2"/>
</dbReference>
<keyword evidence="12" id="KW-1185">Reference proteome</keyword>
<evidence type="ECO:0000256" key="5">
    <source>
        <dbReference type="ARBA" id="ARBA00022741"/>
    </source>
</evidence>
<dbReference type="EMBL" id="FWWT01000024">
    <property type="protein sequence ID" value="SMB96580.1"/>
    <property type="molecule type" value="Genomic_DNA"/>
</dbReference>
<dbReference type="Pfam" id="PF13426">
    <property type="entry name" value="PAS_9"/>
    <property type="match status" value="1"/>
</dbReference>
<protein>
    <recommendedName>
        <fullName evidence="2">histidine kinase</fullName>
        <ecNumber evidence="2">2.7.13.3</ecNumber>
    </recommendedName>
</protein>
<dbReference type="CDD" id="cd00130">
    <property type="entry name" value="PAS"/>
    <property type="match status" value="2"/>
</dbReference>
<dbReference type="PRINTS" id="PR00344">
    <property type="entry name" value="BCTRLSENSOR"/>
</dbReference>
<keyword evidence="5" id="KW-0547">Nucleotide-binding</keyword>
<feature type="domain" description="Histidine kinase" evidence="9">
    <location>
        <begin position="327"/>
        <end position="531"/>
    </location>
</feature>
<feature type="domain" description="PAS" evidence="10">
    <location>
        <begin position="34"/>
        <end position="78"/>
    </location>
</feature>
<evidence type="ECO:0000313" key="12">
    <source>
        <dbReference type="Proteomes" id="UP000192731"/>
    </source>
</evidence>
<dbReference type="InterPro" id="IPR036890">
    <property type="entry name" value="HATPase_C_sf"/>
</dbReference>
<dbReference type="PANTHER" id="PTHR43065:SF46">
    <property type="entry name" value="C4-DICARBOXYLATE TRANSPORT SENSOR PROTEIN DCTB"/>
    <property type="match status" value="1"/>
</dbReference>
<dbReference type="SMART" id="SM00387">
    <property type="entry name" value="HATPase_c"/>
    <property type="match status" value="1"/>
</dbReference>
<evidence type="ECO:0000256" key="7">
    <source>
        <dbReference type="ARBA" id="ARBA00022840"/>
    </source>
</evidence>
<dbReference type="GO" id="GO:0000155">
    <property type="term" value="F:phosphorelay sensor kinase activity"/>
    <property type="evidence" value="ECO:0007669"/>
    <property type="project" value="InterPro"/>
</dbReference>
<dbReference type="InterPro" id="IPR000014">
    <property type="entry name" value="PAS"/>
</dbReference>
<dbReference type="InterPro" id="IPR004358">
    <property type="entry name" value="Sig_transdc_His_kin-like_C"/>
</dbReference>
<dbReference type="InterPro" id="IPR003594">
    <property type="entry name" value="HATPase_dom"/>
</dbReference>
<keyword evidence="4" id="KW-0808">Transferase</keyword>